<organism evidence="3 4">
    <name type="scientific">Rehmannia glutinosa</name>
    <name type="common">Chinese foxglove</name>
    <dbReference type="NCBI Taxonomy" id="99300"/>
    <lineage>
        <taxon>Eukaryota</taxon>
        <taxon>Viridiplantae</taxon>
        <taxon>Streptophyta</taxon>
        <taxon>Embryophyta</taxon>
        <taxon>Tracheophyta</taxon>
        <taxon>Spermatophyta</taxon>
        <taxon>Magnoliopsida</taxon>
        <taxon>eudicotyledons</taxon>
        <taxon>Gunneridae</taxon>
        <taxon>Pentapetalae</taxon>
        <taxon>asterids</taxon>
        <taxon>lamiids</taxon>
        <taxon>Lamiales</taxon>
        <taxon>Orobanchaceae</taxon>
        <taxon>Rehmannieae</taxon>
        <taxon>Rehmannia</taxon>
    </lineage>
</organism>
<evidence type="ECO:0000259" key="1">
    <source>
        <dbReference type="Pfam" id="PF00078"/>
    </source>
</evidence>
<dbReference type="InterPro" id="IPR012337">
    <property type="entry name" value="RNaseH-like_sf"/>
</dbReference>
<dbReference type="InterPro" id="IPR000477">
    <property type="entry name" value="RT_dom"/>
</dbReference>
<name>A0ABR0XVE0_REHGL</name>
<dbReference type="Pfam" id="PF00078">
    <property type="entry name" value="RVT_1"/>
    <property type="match status" value="1"/>
</dbReference>
<dbReference type="CDD" id="cd06222">
    <property type="entry name" value="RNase_H_like"/>
    <property type="match status" value="1"/>
</dbReference>
<gene>
    <name evidence="3" type="ORF">DH2020_002915</name>
</gene>
<dbReference type="InterPro" id="IPR043502">
    <property type="entry name" value="DNA/RNA_pol_sf"/>
</dbReference>
<evidence type="ECO:0000259" key="2">
    <source>
        <dbReference type="Pfam" id="PF13456"/>
    </source>
</evidence>
<comment type="caution">
    <text evidence="3">The sequence shown here is derived from an EMBL/GenBank/DDBJ whole genome shotgun (WGS) entry which is preliminary data.</text>
</comment>
<dbReference type="EMBL" id="JABTTQ020000002">
    <property type="protein sequence ID" value="KAK6163074.1"/>
    <property type="molecule type" value="Genomic_DNA"/>
</dbReference>
<keyword evidence="4" id="KW-1185">Reference proteome</keyword>
<dbReference type="PANTHER" id="PTHR46890">
    <property type="entry name" value="NON-LTR RETROLELEMENT REVERSE TRANSCRIPTASE-LIKE PROTEIN-RELATED"/>
    <property type="match status" value="1"/>
</dbReference>
<evidence type="ECO:0008006" key="5">
    <source>
        <dbReference type="Google" id="ProtNLM"/>
    </source>
</evidence>
<sequence length="442" mass="49589">MQRAKQHWYKEGDRNSNFFHAFATARRETNTISSLKDANGVLQTDKDRIESIIGSHYADIFSSSMPSQDNIDKVLSRVRTKVTDEMATALSQPFTADEIKRALKHMHPFKSPGPDGMSPVFFQKFWHIVGNDVSRFALHFLNHNALLPLYNYTHIVLIPKVRRPDQVSQFRPINLCNVIYKIASKALAVRLRNILRTLISESQSAFFPGRLITDNILVAYEIHHSMNTRKHGITDHMSVKLDMSKAFDRVDWVFVLQVLSKLGFPSHFVSLIRTCISSSSFSFLLNGSQFCFFDGAISTSGSCAGTGVVVYDAAGKFVQGHSKKFPGISNAEVAELLALREALWVGRQLNLSLVEIFGDAAAIILAINGESHFPISCAAIYDEVLAAKAQVSLASISWIRRHNNSVAHFFASFAKNMPFDSYDWDHIPPPLSQSLLDDFQYL</sequence>
<dbReference type="SUPFAM" id="SSF53098">
    <property type="entry name" value="Ribonuclease H-like"/>
    <property type="match status" value="1"/>
</dbReference>
<dbReference type="Gene3D" id="3.30.420.10">
    <property type="entry name" value="Ribonuclease H-like superfamily/Ribonuclease H"/>
    <property type="match status" value="1"/>
</dbReference>
<proteinExistence type="predicted"/>
<dbReference type="InterPro" id="IPR036397">
    <property type="entry name" value="RNaseH_sf"/>
</dbReference>
<feature type="domain" description="RNase H type-1" evidence="2">
    <location>
        <begin position="293"/>
        <end position="414"/>
    </location>
</feature>
<feature type="domain" description="Reverse transcriptase" evidence="1">
    <location>
        <begin position="165"/>
        <end position="282"/>
    </location>
</feature>
<dbReference type="PANTHER" id="PTHR46890:SF48">
    <property type="entry name" value="RNA-DIRECTED DNA POLYMERASE"/>
    <property type="match status" value="1"/>
</dbReference>
<evidence type="ECO:0000313" key="4">
    <source>
        <dbReference type="Proteomes" id="UP001318860"/>
    </source>
</evidence>
<dbReference type="InterPro" id="IPR002156">
    <property type="entry name" value="RNaseH_domain"/>
</dbReference>
<dbReference type="InterPro" id="IPR044730">
    <property type="entry name" value="RNase_H-like_dom_plant"/>
</dbReference>
<dbReference type="InterPro" id="IPR052343">
    <property type="entry name" value="Retrotransposon-Effector_Assoc"/>
</dbReference>
<dbReference type="SUPFAM" id="SSF56672">
    <property type="entry name" value="DNA/RNA polymerases"/>
    <property type="match status" value="1"/>
</dbReference>
<dbReference type="Pfam" id="PF13456">
    <property type="entry name" value="RVT_3"/>
    <property type="match status" value="1"/>
</dbReference>
<protein>
    <recommendedName>
        <fullName evidence="5">Reverse transcriptase domain-containing protein</fullName>
    </recommendedName>
</protein>
<dbReference type="CDD" id="cd01650">
    <property type="entry name" value="RT_nLTR_like"/>
    <property type="match status" value="1"/>
</dbReference>
<accession>A0ABR0XVE0</accession>
<dbReference type="Proteomes" id="UP001318860">
    <property type="component" value="Unassembled WGS sequence"/>
</dbReference>
<reference evidence="3 4" key="1">
    <citation type="journal article" date="2021" name="Comput. Struct. Biotechnol. J.">
        <title>De novo genome assembly of the potent medicinal plant Rehmannia glutinosa using nanopore technology.</title>
        <authorList>
            <person name="Ma L."/>
            <person name="Dong C."/>
            <person name="Song C."/>
            <person name="Wang X."/>
            <person name="Zheng X."/>
            <person name="Niu Y."/>
            <person name="Chen S."/>
            <person name="Feng W."/>
        </authorList>
    </citation>
    <scope>NUCLEOTIDE SEQUENCE [LARGE SCALE GENOMIC DNA]</scope>
    <source>
        <strain evidence="3">DH-2019</strain>
    </source>
</reference>
<evidence type="ECO:0000313" key="3">
    <source>
        <dbReference type="EMBL" id="KAK6163074.1"/>
    </source>
</evidence>